<dbReference type="Proteomes" id="UP000324748">
    <property type="component" value="Unassembled WGS sequence"/>
</dbReference>
<sequence>MHFKHRFALLVSSIMMLQLARCCSFVSKCGVKEEMSTHATTSCGSHSYTWKVKYTCPRGHGSRIEVYQTSCPFC</sequence>
<evidence type="ECO:0000313" key="2">
    <source>
        <dbReference type="EMBL" id="KAA1110542.1"/>
    </source>
</evidence>
<proteinExistence type="predicted"/>
<evidence type="ECO:0000256" key="1">
    <source>
        <dbReference type="SAM" id="SignalP"/>
    </source>
</evidence>
<gene>
    <name evidence="2" type="ORF">PGT21_024535</name>
</gene>
<accession>A0A5B0QBS4</accession>
<dbReference type="EMBL" id="VSWC01000027">
    <property type="protein sequence ID" value="KAA1110542.1"/>
    <property type="molecule type" value="Genomic_DNA"/>
</dbReference>
<evidence type="ECO:0008006" key="4">
    <source>
        <dbReference type="Google" id="ProtNLM"/>
    </source>
</evidence>
<dbReference type="AlphaFoldDB" id="A0A5B0QBS4"/>
<feature type="chain" id="PRO_5022755050" description="Secreted protein" evidence="1">
    <location>
        <begin position="23"/>
        <end position="74"/>
    </location>
</feature>
<reference evidence="2 3" key="1">
    <citation type="submission" date="2019-05" db="EMBL/GenBank/DDBJ databases">
        <title>Emergence of the Ug99 lineage of the wheat stem rust pathogen through somatic hybridization.</title>
        <authorList>
            <person name="Li F."/>
            <person name="Upadhyaya N.M."/>
            <person name="Sperschneider J."/>
            <person name="Matny O."/>
            <person name="Nguyen-Phuc H."/>
            <person name="Mago R."/>
            <person name="Raley C."/>
            <person name="Miller M.E."/>
            <person name="Silverstein K.A.T."/>
            <person name="Henningsen E."/>
            <person name="Hirsch C.D."/>
            <person name="Visser B."/>
            <person name="Pretorius Z.A."/>
            <person name="Steffenson B.J."/>
            <person name="Schwessinger B."/>
            <person name="Dodds P.N."/>
            <person name="Figueroa M."/>
        </authorList>
    </citation>
    <scope>NUCLEOTIDE SEQUENCE [LARGE SCALE GENOMIC DNA]</scope>
    <source>
        <strain evidence="2">21-0</strain>
    </source>
</reference>
<protein>
    <recommendedName>
        <fullName evidence="4">Secreted protein</fullName>
    </recommendedName>
</protein>
<keyword evidence="1" id="KW-0732">Signal</keyword>
<name>A0A5B0QBS4_PUCGR</name>
<feature type="signal peptide" evidence="1">
    <location>
        <begin position="1"/>
        <end position="22"/>
    </location>
</feature>
<organism evidence="2 3">
    <name type="scientific">Puccinia graminis f. sp. tritici</name>
    <dbReference type="NCBI Taxonomy" id="56615"/>
    <lineage>
        <taxon>Eukaryota</taxon>
        <taxon>Fungi</taxon>
        <taxon>Dikarya</taxon>
        <taxon>Basidiomycota</taxon>
        <taxon>Pucciniomycotina</taxon>
        <taxon>Pucciniomycetes</taxon>
        <taxon>Pucciniales</taxon>
        <taxon>Pucciniaceae</taxon>
        <taxon>Puccinia</taxon>
    </lineage>
</organism>
<keyword evidence="3" id="KW-1185">Reference proteome</keyword>
<evidence type="ECO:0000313" key="3">
    <source>
        <dbReference type="Proteomes" id="UP000324748"/>
    </source>
</evidence>
<comment type="caution">
    <text evidence="2">The sequence shown here is derived from an EMBL/GenBank/DDBJ whole genome shotgun (WGS) entry which is preliminary data.</text>
</comment>